<reference evidence="3 4" key="1">
    <citation type="submission" date="2017-07" db="EMBL/GenBank/DDBJ databases">
        <title>Complete genome sequences and comparative analysis of the novel pathogen Francisella opportunistica.</title>
        <authorList>
            <person name="Dietrich E.A."/>
            <person name="Kingry L.C."/>
            <person name="Petersen J.M."/>
        </authorList>
    </citation>
    <scope>NUCLEOTIDE SEQUENCE [LARGE SCALE GENOMIC DNA]</scope>
    <source>
        <strain evidence="3 4">14-2155</strain>
    </source>
</reference>
<evidence type="ECO:0000256" key="1">
    <source>
        <dbReference type="SAM" id="Coils"/>
    </source>
</evidence>
<feature type="transmembrane region" description="Helical" evidence="2">
    <location>
        <begin position="6"/>
        <end position="22"/>
    </location>
</feature>
<organism evidence="3 4">
    <name type="scientific">Francisella opportunistica</name>
    <dbReference type="NCBI Taxonomy" id="2016517"/>
    <lineage>
        <taxon>Bacteria</taxon>
        <taxon>Pseudomonadati</taxon>
        <taxon>Pseudomonadota</taxon>
        <taxon>Gammaproteobacteria</taxon>
        <taxon>Thiotrichales</taxon>
        <taxon>Francisellaceae</taxon>
        <taxon>Francisella</taxon>
    </lineage>
</organism>
<dbReference type="KEGG" id="foo:CGC45_03335"/>
<sequence>MIFCFFFFEYLVFIFLFTKIYIRTLHNKIIKYIKIKLQIRIMKGIITFTLFIFFSFIFAYGDGTSIIIQEGPDYNNYNTHTNKDESFHDVLSCSLCESKTIDALDLNYSRIIFHEPFKSNNSEIMDLSGIYYTDDILCCSTDKNETDDIISLIDKFHLKAQQSGDYSQILDELSILSNENDQKELKIKLTINNPPVYIDSEIKTKIDNLKKMVEERDLLVEILKDSPEQLVKKNELDEQLIEIGSSLLKIFKRVSVFETVLDKYNSVEALEIRNKLETELMEILNSFKNKLEEKNVLEEKLVNEKESSEKILKERDIIEIKMMEILNNFERDLHEMMALQMVLDNERVQLMAIWINENNHLTQQLDDLKNKRESEIAQKIKNLLEIIKERKKLTKSAKIKNNSIEKNSSLGNTDSYEIILTGDNQ</sequence>
<accession>A0A345JQT4</accession>
<feature type="coiled-coil region" evidence="1">
    <location>
        <begin position="351"/>
        <end position="378"/>
    </location>
</feature>
<evidence type="ECO:0000256" key="2">
    <source>
        <dbReference type="SAM" id="Phobius"/>
    </source>
</evidence>
<feature type="transmembrane region" description="Helical" evidence="2">
    <location>
        <begin position="42"/>
        <end position="61"/>
    </location>
</feature>
<keyword evidence="1" id="KW-0175">Coiled coil</keyword>
<proteinExistence type="predicted"/>
<protein>
    <submittedName>
        <fullName evidence="3">Uncharacterized protein</fullName>
    </submittedName>
</protein>
<gene>
    <name evidence="3" type="ORF">CGC43_03345</name>
</gene>
<keyword evidence="2" id="KW-1133">Transmembrane helix</keyword>
<name>A0A345JQT4_9GAMM</name>
<keyword evidence="2" id="KW-0472">Membrane</keyword>
<dbReference type="EMBL" id="CP022375">
    <property type="protein sequence ID" value="AXH29680.1"/>
    <property type="molecule type" value="Genomic_DNA"/>
</dbReference>
<evidence type="ECO:0000313" key="4">
    <source>
        <dbReference type="Proteomes" id="UP000253862"/>
    </source>
</evidence>
<evidence type="ECO:0000313" key="3">
    <source>
        <dbReference type="EMBL" id="AXH29680.1"/>
    </source>
</evidence>
<dbReference type="AlphaFoldDB" id="A0A345JQT4"/>
<keyword evidence="2" id="KW-0812">Transmembrane</keyword>
<keyword evidence="4" id="KW-1185">Reference proteome</keyword>
<feature type="coiled-coil region" evidence="1">
    <location>
        <begin position="273"/>
        <end position="314"/>
    </location>
</feature>
<dbReference type="Proteomes" id="UP000253862">
    <property type="component" value="Chromosome"/>
</dbReference>